<dbReference type="EMBL" id="LN721622">
    <property type="protein sequence ID" value="CEP09458.1"/>
    <property type="molecule type" value="Genomic_DNA"/>
</dbReference>
<feature type="transmembrane region" description="Helical" evidence="2">
    <location>
        <begin position="73"/>
        <end position="94"/>
    </location>
</feature>
<keyword evidence="4" id="KW-1185">Reference proteome</keyword>
<evidence type="ECO:0000313" key="4">
    <source>
        <dbReference type="Proteomes" id="UP000054107"/>
    </source>
</evidence>
<feature type="compositionally biased region" description="Basic and acidic residues" evidence="1">
    <location>
        <begin position="174"/>
        <end position="184"/>
    </location>
</feature>
<keyword evidence="2" id="KW-0812">Transmembrane</keyword>
<evidence type="ECO:0000256" key="1">
    <source>
        <dbReference type="SAM" id="MobiDB-lite"/>
    </source>
</evidence>
<dbReference type="STRING" id="35722.A0A0B7N271"/>
<feature type="transmembrane region" description="Helical" evidence="2">
    <location>
        <begin position="142"/>
        <end position="162"/>
    </location>
</feature>
<accession>A0A0B7N271</accession>
<dbReference type="PANTHER" id="PTHR12242">
    <property type="entry name" value="OS02G0130600 PROTEIN-RELATED"/>
    <property type="match status" value="1"/>
</dbReference>
<keyword evidence="2" id="KW-1133">Transmembrane helix</keyword>
<dbReference type="GO" id="GO:0016020">
    <property type="term" value="C:membrane"/>
    <property type="evidence" value="ECO:0007669"/>
    <property type="project" value="TreeGrafter"/>
</dbReference>
<name>A0A0B7N271_9FUNG</name>
<protein>
    <submittedName>
        <fullName evidence="3">Uncharacterized protein</fullName>
    </submittedName>
</protein>
<sequence>MTFIGLHAYLMTSLVHHFRYLYTKKISFFLDQYAILNYLYVCLYSTVITFNIVTPVVYWAILAKGMAATNTVGTWLNVSVHGVSFFLMIIDVLLNRMKISVRMVIFPLVTMICYMLFAFIVYAVQGIWIYPFLNWQQGSSTAIWYFAVAIICVVAFFIQVLIHWGRDYIARKTGKADSPEIGEKDNDDYETSPAKLEAGNSSNVA</sequence>
<feature type="region of interest" description="Disordered" evidence="1">
    <location>
        <begin position="174"/>
        <end position="205"/>
    </location>
</feature>
<dbReference type="OrthoDB" id="419711at2759"/>
<evidence type="ECO:0000313" key="3">
    <source>
        <dbReference type="EMBL" id="CEP09458.1"/>
    </source>
</evidence>
<feature type="transmembrane region" description="Helical" evidence="2">
    <location>
        <begin position="106"/>
        <end position="130"/>
    </location>
</feature>
<reference evidence="3 4" key="1">
    <citation type="submission" date="2014-09" db="EMBL/GenBank/DDBJ databases">
        <authorList>
            <person name="Ellenberger Sabrina"/>
        </authorList>
    </citation>
    <scope>NUCLEOTIDE SEQUENCE [LARGE SCALE GENOMIC DNA]</scope>
    <source>
        <strain evidence="3 4">CBS 412.66</strain>
    </source>
</reference>
<dbReference type="AlphaFoldDB" id="A0A0B7N271"/>
<evidence type="ECO:0000256" key="2">
    <source>
        <dbReference type="SAM" id="Phobius"/>
    </source>
</evidence>
<organism evidence="3 4">
    <name type="scientific">Parasitella parasitica</name>
    <dbReference type="NCBI Taxonomy" id="35722"/>
    <lineage>
        <taxon>Eukaryota</taxon>
        <taxon>Fungi</taxon>
        <taxon>Fungi incertae sedis</taxon>
        <taxon>Mucoromycota</taxon>
        <taxon>Mucoromycotina</taxon>
        <taxon>Mucoromycetes</taxon>
        <taxon>Mucorales</taxon>
        <taxon>Mucorineae</taxon>
        <taxon>Mucoraceae</taxon>
        <taxon>Parasitella</taxon>
    </lineage>
</organism>
<keyword evidence="2" id="KW-0472">Membrane</keyword>
<gene>
    <name evidence="3" type="primary">PARPA_02952.1 scaffold 5990</name>
</gene>
<feature type="transmembrane region" description="Helical" evidence="2">
    <location>
        <begin position="34"/>
        <end position="61"/>
    </location>
</feature>
<proteinExistence type="predicted"/>
<dbReference type="Proteomes" id="UP000054107">
    <property type="component" value="Unassembled WGS sequence"/>
</dbReference>